<sequence>MARTKERFEKGCEQTFSEEIFIVAEIVRRGQIPVYRLLDYDRKAIEGTFCPKELQTVNSEEDRIYKIERTIAAKGKGRKKQLLMKWHGRPPKFNS</sequence>
<dbReference type="AlphaFoldDB" id="A0A2I0TIY6"/>
<gene>
    <name evidence="1" type="ORF">llap_15971</name>
</gene>
<keyword evidence="2" id="KW-1185">Reference proteome</keyword>
<organism evidence="1 2">
    <name type="scientific">Limosa lapponica baueri</name>
    <dbReference type="NCBI Taxonomy" id="1758121"/>
    <lineage>
        <taxon>Eukaryota</taxon>
        <taxon>Metazoa</taxon>
        <taxon>Chordata</taxon>
        <taxon>Craniata</taxon>
        <taxon>Vertebrata</taxon>
        <taxon>Euteleostomi</taxon>
        <taxon>Archelosauria</taxon>
        <taxon>Archosauria</taxon>
        <taxon>Dinosauria</taxon>
        <taxon>Saurischia</taxon>
        <taxon>Theropoda</taxon>
        <taxon>Coelurosauria</taxon>
        <taxon>Aves</taxon>
        <taxon>Neognathae</taxon>
        <taxon>Neoaves</taxon>
        <taxon>Charadriiformes</taxon>
        <taxon>Scolopacidae</taxon>
        <taxon>Limosa</taxon>
    </lineage>
</organism>
<reference evidence="2" key="1">
    <citation type="submission" date="2017-11" db="EMBL/GenBank/DDBJ databases">
        <authorList>
            <person name="Lima N.C."/>
            <person name="Parody-Merino A.M."/>
            <person name="Battley P.F."/>
            <person name="Fidler A.E."/>
            <person name="Prosdocimi F."/>
        </authorList>
    </citation>
    <scope>NUCLEOTIDE SEQUENCE [LARGE SCALE GENOMIC DNA]</scope>
</reference>
<evidence type="ECO:0000313" key="2">
    <source>
        <dbReference type="Proteomes" id="UP000233556"/>
    </source>
</evidence>
<dbReference type="Proteomes" id="UP000233556">
    <property type="component" value="Unassembled WGS sequence"/>
</dbReference>
<evidence type="ECO:0000313" key="1">
    <source>
        <dbReference type="EMBL" id="PKU33723.1"/>
    </source>
</evidence>
<reference evidence="2" key="2">
    <citation type="submission" date="2017-12" db="EMBL/GenBank/DDBJ databases">
        <title>Genome sequence of the Bar-tailed Godwit (Limosa lapponica baueri).</title>
        <authorList>
            <person name="Lima N.C.B."/>
            <person name="Parody-Merino A.M."/>
            <person name="Battley P.F."/>
            <person name="Fidler A.E."/>
            <person name="Prosdocimi F."/>
        </authorList>
    </citation>
    <scope>NUCLEOTIDE SEQUENCE [LARGE SCALE GENOMIC DNA]</scope>
</reference>
<name>A0A2I0TIY6_LIMLA</name>
<dbReference type="OrthoDB" id="6343797at2759"/>
<proteinExistence type="predicted"/>
<protein>
    <submittedName>
        <fullName evidence="1">Ef-hand calcium-binding domain-containing protein 6</fullName>
    </submittedName>
</protein>
<accession>A0A2I0TIY6</accession>
<dbReference type="EMBL" id="KZ509784">
    <property type="protein sequence ID" value="PKU33723.1"/>
    <property type="molecule type" value="Genomic_DNA"/>
</dbReference>